<evidence type="ECO:0000256" key="2">
    <source>
        <dbReference type="ARBA" id="ARBA00004496"/>
    </source>
</evidence>
<feature type="active site" description="Proton acceptor" evidence="15">
    <location>
        <position position="291"/>
    </location>
</feature>
<evidence type="ECO:0000256" key="14">
    <source>
        <dbReference type="NCBIfam" id="TIGR00551"/>
    </source>
</evidence>
<evidence type="ECO:0000256" key="12">
    <source>
        <dbReference type="ARBA" id="ARBA00023002"/>
    </source>
</evidence>
<evidence type="ECO:0000313" key="19">
    <source>
        <dbReference type="EMBL" id="KPQ28845.1"/>
    </source>
</evidence>
<dbReference type="Gene3D" id="3.50.50.60">
    <property type="entry name" value="FAD/NAD(P)-binding domain"/>
    <property type="match status" value="1"/>
</dbReference>
<keyword evidence="10" id="KW-0547">Nucleotide-binding</keyword>
<evidence type="ECO:0000256" key="7">
    <source>
        <dbReference type="ARBA" id="ARBA00022490"/>
    </source>
</evidence>
<evidence type="ECO:0000259" key="18">
    <source>
        <dbReference type="Pfam" id="PF02910"/>
    </source>
</evidence>
<dbReference type="PIRSF" id="PIRSF000171">
    <property type="entry name" value="SDHA_APRA_LASPO"/>
    <property type="match status" value="1"/>
</dbReference>
<dbReference type="GO" id="GO:0034628">
    <property type="term" value="P:'de novo' NAD+ biosynthetic process from L-aspartate"/>
    <property type="evidence" value="ECO:0007669"/>
    <property type="project" value="TreeGrafter"/>
</dbReference>
<dbReference type="Pfam" id="PF02910">
    <property type="entry name" value="Succ_DH_flav_C"/>
    <property type="match status" value="1"/>
</dbReference>
<dbReference type="PANTHER" id="PTHR42716">
    <property type="entry name" value="L-ASPARTATE OXIDASE"/>
    <property type="match status" value="1"/>
</dbReference>
<comment type="pathway">
    <text evidence="3 16">Cofactor biosynthesis; NAD(+) biosynthesis; iminoaspartate from L-aspartate (oxidase route): step 1/1.</text>
</comment>
<protein>
    <recommendedName>
        <fullName evidence="6 14">L-aspartate oxidase</fullName>
        <ecNumber evidence="5 14">1.4.3.16</ecNumber>
    </recommendedName>
</protein>
<sequence>MARDTDSMPQSYEYDVLIIGSGAAGLTVALNLPEHLRVCVISKAEISSGATLWAQGGIAAVLDDTDSVENHIQDTLSAGGGLCHEDAVRFTVEQSKASIQWLIDSGVAFTREDDNEHYHLTREGGHSHRRIIHAADATGHAVSTTLTSQAMARPNIDLKSGRVAVDVITNRKLSLPGNRCVGAYILNLEDNHVELFRARFTVLATGGASKAYRYTTNPDGASGDGIAMAWRAGCRVANMEFNQFHPTCLYHPNAKSFLITEAVRGEGGLLKLPDGSRFMDRFDDRAELAPRDIVARAIDHEMKRLGADHLYLDISHKPSDFIKHHFPTIYEKCLEFGIDITREPIPVVPAAHYTCGGIVSDERARTDINQLYAVGEAAFTGLHGANRMASNSLLECLVYGRAAAQDIARREADIPAPPPAPDWDESQVRDSDEDVVISHNWDELRHFMWDYVGIVRTTKRLQRAKHRVDLLSREIGEFYSNYRVTNDLIELRNLVSVSDLIICSALQRRESRGLHYTLDFPGLVNDAQDTILVPTTYRTPSP</sequence>
<dbReference type="InterPro" id="IPR037099">
    <property type="entry name" value="Fum_R/Succ_DH_flav-like_C_sf"/>
</dbReference>
<reference evidence="19 20" key="1">
    <citation type="submission" date="2015-09" db="EMBL/GenBank/DDBJ databases">
        <title>Identification and resolution of microdiversity through metagenomic sequencing of parallel consortia.</title>
        <authorList>
            <person name="Nelson W.C."/>
            <person name="Romine M.F."/>
            <person name="Lindemann S.R."/>
        </authorList>
    </citation>
    <scope>NUCLEOTIDE SEQUENCE [LARGE SCALE GENOMIC DNA]</scope>
    <source>
        <strain evidence="19">HL-55</strain>
    </source>
</reference>
<dbReference type="SUPFAM" id="SSF56425">
    <property type="entry name" value="Succinate dehydrogenase/fumarate reductase flavoprotein, catalytic domain"/>
    <property type="match status" value="1"/>
</dbReference>
<dbReference type="GO" id="GO:0000166">
    <property type="term" value="F:nucleotide binding"/>
    <property type="evidence" value="ECO:0007669"/>
    <property type="project" value="UniProtKB-KW"/>
</dbReference>
<dbReference type="Pfam" id="PF00890">
    <property type="entry name" value="FAD_binding_2"/>
    <property type="match status" value="1"/>
</dbReference>
<comment type="catalytic activity">
    <reaction evidence="13">
        <text>L-aspartate + O2 = iminosuccinate + H2O2</text>
        <dbReference type="Rhea" id="RHEA:25876"/>
        <dbReference type="ChEBI" id="CHEBI:15379"/>
        <dbReference type="ChEBI" id="CHEBI:16240"/>
        <dbReference type="ChEBI" id="CHEBI:29991"/>
        <dbReference type="ChEBI" id="CHEBI:77875"/>
        <dbReference type="EC" id="1.4.3.16"/>
    </reaction>
    <physiologicalReaction direction="left-to-right" evidence="13">
        <dbReference type="Rhea" id="RHEA:25877"/>
    </physiologicalReaction>
</comment>
<comment type="function">
    <text evidence="16">Catalyzes the oxidation of L-aspartate to iminoaspartate.</text>
</comment>
<dbReference type="PATRIC" id="fig|1305731.5.peg.162"/>
<dbReference type="InterPro" id="IPR036188">
    <property type="entry name" value="FAD/NAD-bd_sf"/>
</dbReference>
<evidence type="ECO:0000256" key="16">
    <source>
        <dbReference type="RuleBase" id="RU362049"/>
    </source>
</evidence>
<keyword evidence="7" id="KW-0963">Cytoplasm</keyword>
<keyword evidence="8 16" id="KW-0285">Flavoprotein</keyword>
<dbReference type="NCBIfam" id="NF006567">
    <property type="entry name" value="PRK09077.1"/>
    <property type="match status" value="1"/>
</dbReference>
<dbReference type="InterPro" id="IPR027477">
    <property type="entry name" value="Succ_DH/fumarate_Rdtase_cat_sf"/>
</dbReference>
<dbReference type="Proteomes" id="UP000050416">
    <property type="component" value="Unassembled WGS sequence"/>
</dbReference>
<keyword evidence="12 16" id="KW-0560">Oxidoreductase</keyword>
<organism evidence="19 20">
    <name type="scientific">Marinobacter excellens HL-55</name>
    <dbReference type="NCBI Taxonomy" id="1305731"/>
    <lineage>
        <taxon>Bacteria</taxon>
        <taxon>Pseudomonadati</taxon>
        <taxon>Pseudomonadota</taxon>
        <taxon>Gammaproteobacteria</taxon>
        <taxon>Pseudomonadales</taxon>
        <taxon>Marinobacteraceae</taxon>
        <taxon>Marinobacter</taxon>
    </lineage>
</organism>
<dbReference type="FunFam" id="1.20.58.100:FF:000002">
    <property type="entry name" value="L-aspartate oxidase"/>
    <property type="match status" value="1"/>
</dbReference>
<dbReference type="SUPFAM" id="SSF46977">
    <property type="entry name" value="Succinate dehydrogenase/fumarate reductase flavoprotein C-terminal domain"/>
    <property type="match status" value="1"/>
</dbReference>
<dbReference type="AlphaFoldDB" id="A0A0P8CZ83"/>
<feature type="domain" description="Fumarate reductase/succinate dehydrogenase flavoprotein-like C-terminal" evidence="18">
    <location>
        <begin position="442"/>
        <end position="522"/>
    </location>
</feature>
<gene>
    <name evidence="19" type="primary">nadB</name>
    <name evidence="19" type="ORF">HLUCCX14_09090</name>
</gene>
<dbReference type="InterPro" id="IPR003953">
    <property type="entry name" value="FAD-dep_OxRdtase_2_FAD-bd"/>
</dbReference>
<evidence type="ECO:0000256" key="15">
    <source>
        <dbReference type="PIRSR" id="PIRSR000171-1"/>
    </source>
</evidence>
<comment type="cofactor">
    <cofactor evidence="1 16">
        <name>FAD</name>
        <dbReference type="ChEBI" id="CHEBI:57692"/>
    </cofactor>
</comment>
<evidence type="ECO:0000256" key="6">
    <source>
        <dbReference type="ARBA" id="ARBA00021901"/>
    </source>
</evidence>
<evidence type="ECO:0000259" key="17">
    <source>
        <dbReference type="Pfam" id="PF00890"/>
    </source>
</evidence>
<evidence type="ECO:0000256" key="13">
    <source>
        <dbReference type="ARBA" id="ARBA00048305"/>
    </source>
</evidence>
<dbReference type="PANTHER" id="PTHR42716:SF2">
    <property type="entry name" value="L-ASPARTATE OXIDASE, CHLOROPLASTIC"/>
    <property type="match status" value="1"/>
</dbReference>
<dbReference type="PRINTS" id="PR00368">
    <property type="entry name" value="FADPNR"/>
</dbReference>
<evidence type="ECO:0000256" key="3">
    <source>
        <dbReference type="ARBA" id="ARBA00004950"/>
    </source>
</evidence>
<dbReference type="GO" id="GO:0008734">
    <property type="term" value="F:L-aspartate oxidase activity"/>
    <property type="evidence" value="ECO:0007669"/>
    <property type="project" value="UniProtKB-UniRule"/>
</dbReference>
<name>A0A0P8CZ83_9GAMM</name>
<dbReference type="STRING" id="1305731.GCA_000934705_02062"/>
<keyword evidence="9 16" id="KW-0662">Pyridine nucleotide biosynthesis</keyword>
<evidence type="ECO:0000256" key="1">
    <source>
        <dbReference type="ARBA" id="ARBA00001974"/>
    </source>
</evidence>
<evidence type="ECO:0000256" key="11">
    <source>
        <dbReference type="ARBA" id="ARBA00022827"/>
    </source>
</evidence>
<dbReference type="InterPro" id="IPR005288">
    <property type="entry name" value="NadB"/>
</dbReference>
<evidence type="ECO:0000256" key="10">
    <source>
        <dbReference type="ARBA" id="ARBA00022741"/>
    </source>
</evidence>
<dbReference type="Gene3D" id="3.90.700.10">
    <property type="entry name" value="Succinate dehydrogenase/fumarate reductase flavoprotein, catalytic domain"/>
    <property type="match status" value="1"/>
</dbReference>
<evidence type="ECO:0000313" key="20">
    <source>
        <dbReference type="Proteomes" id="UP000050416"/>
    </source>
</evidence>
<proteinExistence type="inferred from homology"/>
<dbReference type="FunFam" id="3.90.700.10:FF:000002">
    <property type="entry name" value="L-aspartate oxidase"/>
    <property type="match status" value="1"/>
</dbReference>
<feature type="domain" description="FAD-dependent oxidoreductase 2 FAD-binding" evidence="17">
    <location>
        <begin position="15"/>
        <end position="393"/>
    </location>
</feature>
<evidence type="ECO:0000256" key="5">
    <source>
        <dbReference type="ARBA" id="ARBA00012173"/>
    </source>
</evidence>
<comment type="caution">
    <text evidence="19">The sequence shown here is derived from an EMBL/GenBank/DDBJ whole genome shotgun (WGS) entry which is preliminary data.</text>
</comment>
<accession>A0A0P8CZ83</accession>
<evidence type="ECO:0000256" key="9">
    <source>
        <dbReference type="ARBA" id="ARBA00022642"/>
    </source>
</evidence>
<keyword evidence="11 16" id="KW-0274">FAD</keyword>
<evidence type="ECO:0000256" key="4">
    <source>
        <dbReference type="ARBA" id="ARBA00008562"/>
    </source>
</evidence>
<dbReference type="NCBIfam" id="TIGR00551">
    <property type="entry name" value="nadB"/>
    <property type="match status" value="1"/>
</dbReference>
<dbReference type="SUPFAM" id="SSF51905">
    <property type="entry name" value="FAD/NAD(P)-binding domain"/>
    <property type="match status" value="1"/>
</dbReference>
<dbReference type="FunFam" id="3.50.50.60:FF:000060">
    <property type="entry name" value="L-aspartate oxidase"/>
    <property type="match status" value="1"/>
</dbReference>
<dbReference type="EMBL" id="LJZQ01000011">
    <property type="protein sequence ID" value="KPQ28845.1"/>
    <property type="molecule type" value="Genomic_DNA"/>
</dbReference>
<dbReference type="GO" id="GO:0005737">
    <property type="term" value="C:cytoplasm"/>
    <property type="evidence" value="ECO:0007669"/>
    <property type="project" value="UniProtKB-SubCell"/>
</dbReference>
<comment type="similarity">
    <text evidence="4 16">Belongs to the FAD-dependent oxidoreductase 2 family. NadB subfamily.</text>
</comment>
<dbReference type="OrthoDB" id="9806724at2"/>
<dbReference type="Gene3D" id="1.20.58.100">
    <property type="entry name" value="Fumarate reductase/succinate dehydrogenase flavoprotein-like, C-terminal domain"/>
    <property type="match status" value="1"/>
</dbReference>
<dbReference type="EC" id="1.4.3.16" evidence="5 14"/>
<dbReference type="UniPathway" id="UPA00253">
    <property type="reaction ID" value="UER00326"/>
</dbReference>
<evidence type="ECO:0000256" key="8">
    <source>
        <dbReference type="ARBA" id="ARBA00022630"/>
    </source>
</evidence>
<dbReference type="InterPro" id="IPR015939">
    <property type="entry name" value="Fum_Rdtase/Succ_DH_flav-like_C"/>
</dbReference>
<comment type="subcellular location">
    <subcellularLocation>
        <location evidence="2 16">Cytoplasm</location>
    </subcellularLocation>
</comment>